<dbReference type="AlphaFoldDB" id="A0AA36I654"/>
<sequence>MARTPAPLPRAGRQLEEKTGAVLLLSILDCLSSTAQSMRAWIGWRSYRRSPRGLQSYETPSVVLAGIAQGLASHARGAVSWDTTRTMCFQAGWVIVFTGLL</sequence>
<dbReference type="Proteomes" id="UP001178507">
    <property type="component" value="Unassembled WGS sequence"/>
</dbReference>
<proteinExistence type="predicted"/>
<gene>
    <name evidence="1" type="ORF">EVOR1521_LOCUS9385</name>
</gene>
<organism evidence="1 2">
    <name type="scientific">Effrenium voratum</name>
    <dbReference type="NCBI Taxonomy" id="2562239"/>
    <lineage>
        <taxon>Eukaryota</taxon>
        <taxon>Sar</taxon>
        <taxon>Alveolata</taxon>
        <taxon>Dinophyceae</taxon>
        <taxon>Suessiales</taxon>
        <taxon>Symbiodiniaceae</taxon>
        <taxon>Effrenium</taxon>
    </lineage>
</organism>
<protein>
    <submittedName>
        <fullName evidence="1">Uncharacterized protein</fullName>
    </submittedName>
</protein>
<evidence type="ECO:0000313" key="1">
    <source>
        <dbReference type="EMBL" id="CAJ1381823.1"/>
    </source>
</evidence>
<reference evidence="1" key="1">
    <citation type="submission" date="2023-08" db="EMBL/GenBank/DDBJ databases">
        <authorList>
            <person name="Chen Y."/>
            <person name="Shah S."/>
            <person name="Dougan E. K."/>
            <person name="Thang M."/>
            <person name="Chan C."/>
        </authorList>
    </citation>
    <scope>NUCLEOTIDE SEQUENCE</scope>
</reference>
<comment type="caution">
    <text evidence="1">The sequence shown here is derived from an EMBL/GenBank/DDBJ whole genome shotgun (WGS) entry which is preliminary data.</text>
</comment>
<evidence type="ECO:0000313" key="2">
    <source>
        <dbReference type="Proteomes" id="UP001178507"/>
    </source>
</evidence>
<keyword evidence="2" id="KW-1185">Reference proteome</keyword>
<accession>A0AA36I654</accession>
<name>A0AA36I654_9DINO</name>
<dbReference type="EMBL" id="CAUJNA010000842">
    <property type="protein sequence ID" value="CAJ1381823.1"/>
    <property type="molecule type" value="Genomic_DNA"/>
</dbReference>